<evidence type="ECO:0000256" key="11">
    <source>
        <dbReference type="ARBA" id="ARBA00023170"/>
    </source>
</evidence>
<keyword evidence="8 13" id="KW-0418">Kinase</keyword>
<dbReference type="GO" id="GO:0045087">
    <property type="term" value="P:innate immune response"/>
    <property type="evidence" value="ECO:0007669"/>
    <property type="project" value="UniProtKB-ARBA"/>
</dbReference>
<dbReference type="InterPro" id="IPR024171">
    <property type="entry name" value="SRK-like_kinase"/>
</dbReference>
<dbReference type="GO" id="GO:0106310">
    <property type="term" value="F:protein serine kinase activity"/>
    <property type="evidence" value="ECO:0007669"/>
    <property type="project" value="RHEA"/>
</dbReference>
<dbReference type="CDD" id="cd14066">
    <property type="entry name" value="STKc_IRAK"/>
    <property type="match status" value="1"/>
</dbReference>
<keyword evidence="2" id="KW-1003">Cell membrane</keyword>
<feature type="domain" description="Bulb-type lectin" evidence="16">
    <location>
        <begin position="25"/>
        <end position="149"/>
    </location>
</feature>
<comment type="subcellular location">
    <subcellularLocation>
        <location evidence="1">Cell membrane</location>
        <topology evidence="1">Single-pass type I membrane protein</topology>
    </subcellularLocation>
</comment>
<evidence type="ECO:0000259" key="15">
    <source>
        <dbReference type="PROSITE" id="PS50011"/>
    </source>
</evidence>
<dbReference type="PANTHER" id="PTHR27002">
    <property type="entry name" value="RECEPTOR-LIKE SERINE/THREONINE-PROTEIN KINASE SD1-8"/>
    <property type="match status" value="1"/>
</dbReference>
<accession>W9RV46</accession>
<protein>
    <recommendedName>
        <fullName evidence="13">Receptor-like serine/threonine-protein kinase</fullName>
        <ecNumber evidence="13">2.7.11.1</ecNumber>
    </recommendedName>
</protein>
<dbReference type="PANTHER" id="PTHR27002:SF422">
    <property type="entry name" value="RECEPTOR-LIKE SERINE_THREONINE-PROTEIN KINASE"/>
    <property type="match status" value="1"/>
</dbReference>
<keyword evidence="10" id="KW-1015">Disulfide bond</keyword>
<dbReference type="Proteomes" id="UP000030645">
    <property type="component" value="Unassembled WGS sequence"/>
</dbReference>
<dbReference type="FunFam" id="2.90.10.10:FF:000005">
    <property type="entry name" value="G-type lectin S-receptor-like serine/threonine-protein kinase"/>
    <property type="match status" value="1"/>
</dbReference>
<evidence type="ECO:0000313" key="18">
    <source>
        <dbReference type="EMBL" id="EXC11582.1"/>
    </source>
</evidence>
<dbReference type="Gene3D" id="3.30.200.20">
    <property type="entry name" value="Phosphorylase Kinase, domain 1"/>
    <property type="match status" value="2"/>
</dbReference>
<dbReference type="InterPro" id="IPR000858">
    <property type="entry name" value="S_locus_glycoprot_dom"/>
</dbReference>
<dbReference type="GO" id="GO:0048544">
    <property type="term" value="P:recognition of pollen"/>
    <property type="evidence" value="ECO:0007669"/>
    <property type="project" value="InterPro"/>
</dbReference>
<keyword evidence="5" id="KW-0732">Signal</keyword>
<dbReference type="InterPro" id="IPR003609">
    <property type="entry name" value="Pan_app"/>
</dbReference>
<proteinExistence type="inferred from homology"/>
<dbReference type="EMBL" id="KE345690">
    <property type="protein sequence ID" value="EXC11582.1"/>
    <property type="molecule type" value="Genomic_DNA"/>
</dbReference>
<feature type="domain" description="Protein kinase" evidence="15">
    <location>
        <begin position="520"/>
        <end position="836"/>
    </location>
</feature>
<dbReference type="GO" id="GO:0005886">
    <property type="term" value="C:plasma membrane"/>
    <property type="evidence" value="ECO:0007669"/>
    <property type="project" value="UniProtKB-SubCell"/>
</dbReference>
<dbReference type="Pfam" id="PF01453">
    <property type="entry name" value="B_lectin"/>
    <property type="match status" value="1"/>
</dbReference>
<keyword evidence="7 13" id="KW-0547">Nucleotide-binding</keyword>
<dbReference type="Pfam" id="PF00954">
    <property type="entry name" value="S_locus_glycop"/>
    <property type="match status" value="1"/>
</dbReference>
<dbReference type="SMART" id="SM00108">
    <property type="entry name" value="B_lectin"/>
    <property type="match status" value="1"/>
</dbReference>
<evidence type="ECO:0000256" key="6">
    <source>
        <dbReference type="ARBA" id="ARBA00022734"/>
    </source>
</evidence>
<evidence type="ECO:0000256" key="8">
    <source>
        <dbReference type="ARBA" id="ARBA00022777"/>
    </source>
</evidence>
<keyword evidence="4 13" id="KW-0808">Transferase</keyword>
<dbReference type="GO" id="GO:0005524">
    <property type="term" value="F:ATP binding"/>
    <property type="evidence" value="ECO:0007669"/>
    <property type="project" value="UniProtKB-KW"/>
</dbReference>
<keyword evidence="12" id="KW-0325">Glycoprotein</keyword>
<evidence type="ECO:0000256" key="9">
    <source>
        <dbReference type="ARBA" id="ARBA00022840"/>
    </source>
</evidence>
<evidence type="ECO:0000256" key="3">
    <source>
        <dbReference type="ARBA" id="ARBA00022527"/>
    </source>
</evidence>
<dbReference type="InterPro" id="IPR001245">
    <property type="entry name" value="Ser-Thr/Tyr_kinase_cat_dom"/>
</dbReference>
<dbReference type="PIRSF" id="PIRSF000641">
    <property type="entry name" value="SRK"/>
    <property type="match status" value="1"/>
</dbReference>
<evidence type="ECO:0000256" key="14">
    <source>
        <dbReference type="SAM" id="MobiDB-lite"/>
    </source>
</evidence>
<evidence type="ECO:0000256" key="12">
    <source>
        <dbReference type="ARBA" id="ARBA00023180"/>
    </source>
</evidence>
<dbReference type="InterPro" id="IPR011009">
    <property type="entry name" value="Kinase-like_dom_sf"/>
</dbReference>
<dbReference type="InterPro" id="IPR000719">
    <property type="entry name" value="Prot_kinase_dom"/>
</dbReference>
<keyword evidence="9 13" id="KW-0067">ATP-binding</keyword>
<name>W9RV46_9ROSA</name>
<organism evidence="18 19">
    <name type="scientific">Morus notabilis</name>
    <dbReference type="NCBI Taxonomy" id="981085"/>
    <lineage>
        <taxon>Eukaryota</taxon>
        <taxon>Viridiplantae</taxon>
        <taxon>Streptophyta</taxon>
        <taxon>Embryophyta</taxon>
        <taxon>Tracheophyta</taxon>
        <taxon>Spermatophyta</taxon>
        <taxon>Magnoliopsida</taxon>
        <taxon>eudicotyledons</taxon>
        <taxon>Gunneridae</taxon>
        <taxon>Pentapetalae</taxon>
        <taxon>rosids</taxon>
        <taxon>fabids</taxon>
        <taxon>Rosales</taxon>
        <taxon>Moraceae</taxon>
        <taxon>Moreae</taxon>
        <taxon>Morus</taxon>
    </lineage>
</organism>
<feature type="domain" description="Apple" evidence="17">
    <location>
        <begin position="344"/>
        <end position="431"/>
    </location>
</feature>
<dbReference type="AlphaFoldDB" id="W9RV46"/>
<dbReference type="EC" id="2.7.11.1" evidence="13"/>
<keyword evidence="11 18" id="KW-0675">Receptor</keyword>
<dbReference type="GO" id="GO:0030246">
    <property type="term" value="F:carbohydrate binding"/>
    <property type="evidence" value="ECO:0007669"/>
    <property type="project" value="UniProtKB-KW"/>
</dbReference>
<dbReference type="InterPro" id="IPR008271">
    <property type="entry name" value="Ser/Thr_kinase_AS"/>
</dbReference>
<dbReference type="Pfam" id="PF07714">
    <property type="entry name" value="PK_Tyr_Ser-Thr"/>
    <property type="match status" value="1"/>
</dbReference>
<dbReference type="FunFam" id="1.10.510.10:FF:000345">
    <property type="entry name" value="G-type lectin S-receptor-like serine/threonine-protein kinase"/>
    <property type="match status" value="1"/>
</dbReference>
<evidence type="ECO:0000313" key="19">
    <source>
        <dbReference type="Proteomes" id="UP000030645"/>
    </source>
</evidence>
<evidence type="ECO:0000256" key="4">
    <source>
        <dbReference type="ARBA" id="ARBA00022679"/>
    </source>
</evidence>
<sequence length="866" mass="96784">MGADFVPILVMVNYFLFFSKYCFAIDNITSSQNLSREQTLISQGKTFELGFFSPNNSADHKYVGVWYKGISPQTVVWVANRENPLKATDSQASFEIGDDGNLRLVDGNQSLLWSTNVHVQSNTSVATLSDKGNLVLYNDGALTGALWRSFDNLSDTLLSGSAVGFNVKTGKTYVLTSWKSNSDPSVGNFTVEVSSQFKPVQVFIRINGSSPHWRSGPWARSTFIGIPEMDDSYQSPFGISDDADQGTTYFTFNSVSGSSMTQMLISSDGILKYMSKEEDSDWNVSWTSQKRSCDIYGICGPFGVCKASEYPICRCLKGFVPKSKEEWNKGTWTQGCGRGTDLICEKNTSSPSSTGGKKDGFQKVGNLKLPDLYEYLESADDLDACQTWCLDNCTCRAYAYVKGIGCLIWLQGLVDIQEFTDEGEDLFLRLAREELAGGQNNKKIIVSLATVSSVVTLVALLIGLHRWRAKQKRNIEDTMEKPFVQTRGDVISSTPFTTKQDPSELPMFDFNRILVATDYFSTGNKLGQGGFGPVYKVVLCFKIKLTHFEELKDANVKGLTNMGSNLQGKLQDGTEIAVKRLSSSSGQGMEELKNEMILISKLQHRNLVKLLGCCIEKEERLLIYEFMLHKSLDNFIFDSRRRAQLSWTTRFNIINGVARGLVYLHRDSCLRVIHRDLKVSNILLDENMNPKISDFGLARIFEGTLDVANTRRVVGTLGYMSPEYAMGGIFSEKSDVFSFGVLLLEIVSGRKNTSFLYQDQHPSLIAYAWHQWSEGRELEMVDKELEDSYSSSEAMRCIHVGLLCVQDHVTDRLTMPDVIVMISKETDRPQPKQPLFIFQGLSGNEIQPQNDSNSVNEATTSIIEGR</sequence>
<keyword evidence="3 13" id="KW-0723">Serine/threonine-protein kinase</keyword>
<dbReference type="SUPFAM" id="SSF51110">
    <property type="entry name" value="alpha-D-mannose-specific plant lectins"/>
    <property type="match status" value="1"/>
</dbReference>
<dbReference type="GO" id="GO:0004674">
    <property type="term" value="F:protein serine/threonine kinase activity"/>
    <property type="evidence" value="ECO:0007669"/>
    <property type="project" value="UniProtKB-KW"/>
</dbReference>
<evidence type="ECO:0000256" key="7">
    <source>
        <dbReference type="ARBA" id="ARBA00022741"/>
    </source>
</evidence>
<dbReference type="SUPFAM" id="SSF57414">
    <property type="entry name" value="Hairpin loop containing domain-like"/>
    <property type="match status" value="1"/>
</dbReference>
<feature type="region of interest" description="Disordered" evidence="14">
    <location>
        <begin position="843"/>
        <end position="866"/>
    </location>
</feature>
<dbReference type="PROSITE" id="PS00108">
    <property type="entry name" value="PROTEIN_KINASE_ST"/>
    <property type="match status" value="1"/>
</dbReference>
<dbReference type="Gene3D" id="1.10.510.10">
    <property type="entry name" value="Transferase(Phosphotransferase) domain 1"/>
    <property type="match status" value="1"/>
</dbReference>
<dbReference type="SMART" id="SM00473">
    <property type="entry name" value="PAN_AP"/>
    <property type="match status" value="1"/>
</dbReference>
<dbReference type="PROSITE" id="PS50927">
    <property type="entry name" value="BULB_LECTIN"/>
    <property type="match status" value="1"/>
</dbReference>
<evidence type="ECO:0000259" key="16">
    <source>
        <dbReference type="PROSITE" id="PS50927"/>
    </source>
</evidence>
<dbReference type="Gene3D" id="2.90.10.10">
    <property type="entry name" value="Bulb-type lectin domain"/>
    <property type="match status" value="1"/>
</dbReference>
<evidence type="ECO:0000256" key="13">
    <source>
        <dbReference type="PIRNR" id="PIRNR000641"/>
    </source>
</evidence>
<keyword evidence="19" id="KW-1185">Reference proteome</keyword>
<dbReference type="CDD" id="cd00028">
    <property type="entry name" value="B_lectin"/>
    <property type="match status" value="1"/>
</dbReference>
<dbReference type="InterPro" id="IPR001480">
    <property type="entry name" value="Bulb-type_lectin_dom"/>
</dbReference>
<dbReference type="PROSITE" id="PS50011">
    <property type="entry name" value="PROTEIN_KINASE_DOM"/>
    <property type="match status" value="1"/>
</dbReference>
<evidence type="ECO:0000256" key="5">
    <source>
        <dbReference type="ARBA" id="ARBA00022729"/>
    </source>
</evidence>
<reference evidence="19" key="1">
    <citation type="submission" date="2013-01" db="EMBL/GenBank/DDBJ databases">
        <title>Draft Genome Sequence of a Mulberry Tree, Morus notabilis C.K. Schneid.</title>
        <authorList>
            <person name="He N."/>
            <person name="Zhao S."/>
        </authorList>
    </citation>
    <scope>NUCLEOTIDE SEQUENCE</scope>
</reference>
<evidence type="ECO:0000259" key="17">
    <source>
        <dbReference type="PROSITE" id="PS50948"/>
    </source>
</evidence>
<keyword evidence="2" id="KW-0472">Membrane</keyword>
<evidence type="ECO:0000256" key="10">
    <source>
        <dbReference type="ARBA" id="ARBA00023157"/>
    </source>
</evidence>
<comment type="similarity">
    <text evidence="13">Belongs to the protein kinase superfamily. Ser/Thr protein kinase family.</text>
</comment>
<dbReference type="SMART" id="SM00220">
    <property type="entry name" value="S_TKc"/>
    <property type="match status" value="1"/>
</dbReference>
<gene>
    <name evidence="18" type="ORF">L484_004883</name>
</gene>
<comment type="catalytic activity">
    <reaction evidence="13">
        <text>L-threonyl-[protein] + ATP = O-phospho-L-threonyl-[protein] + ADP + H(+)</text>
        <dbReference type="Rhea" id="RHEA:46608"/>
        <dbReference type="Rhea" id="RHEA-COMP:11060"/>
        <dbReference type="Rhea" id="RHEA-COMP:11605"/>
        <dbReference type="ChEBI" id="CHEBI:15378"/>
        <dbReference type="ChEBI" id="CHEBI:30013"/>
        <dbReference type="ChEBI" id="CHEBI:30616"/>
        <dbReference type="ChEBI" id="CHEBI:61977"/>
        <dbReference type="ChEBI" id="CHEBI:456216"/>
        <dbReference type="EC" id="2.7.11.1"/>
    </reaction>
</comment>
<dbReference type="STRING" id="981085.W9RV46"/>
<evidence type="ECO:0000256" key="2">
    <source>
        <dbReference type="ARBA" id="ARBA00022475"/>
    </source>
</evidence>
<dbReference type="PROSITE" id="PS50948">
    <property type="entry name" value="PAN"/>
    <property type="match status" value="1"/>
</dbReference>
<evidence type="ECO:0000256" key="1">
    <source>
        <dbReference type="ARBA" id="ARBA00004251"/>
    </source>
</evidence>
<dbReference type="InterPro" id="IPR036426">
    <property type="entry name" value="Bulb-type_lectin_dom_sf"/>
</dbReference>
<dbReference type="CDD" id="cd01098">
    <property type="entry name" value="PAN_AP_plant"/>
    <property type="match status" value="1"/>
</dbReference>
<keyword evidence="6 18" id="KW-0430">Lectin</keyword>
<comment type="catalytic activity">
    <reaction evidence="13">
        <text>L-seryl-[protein] + ATP = O-phospho-L-seryl-[protein] + ADP + H(+)</text>
        <dbReference type="Rhea" id="RHEA:17989"/>
        <dbReference type="Rhea" id="RHEA-COMP:9863"/>
        <dbReference type="Rhea" id="RHEA-COMP:11604"/>
        <dbReference type="ChEBI" id="CHEBI:15378"/>
        <dbReference type="ChEBI" id="CHEBI:29999"/>
        <dbReference type="ChEBI" id="CHEBI:30616"/>
        <dbReference type="ChEBI" id="CHEBI:83421"/>
        <dbReference type="ChEBI" id="CHEBI:456216"/>
        <dbReference type="EC" id="2.7.11.1"/>
    </reaction>
</comment>
<dbReference type="Pfam" id="PF08276">
    <property type="entry name" value="PAN_2"/>
    <property type="match status" value="1"/>
</dbReference>
<dbReference type="FunFam" id="3.30.200.20:FF:000910">
    <property type="entry name" value="Cysteine-rich receptor-like protein kinase 11"/>
    <property type="match status" value="1"/>
</dbReference>
<dbReference type="SUPFAM" id="SSF56112">
    <property type="entry name" value="Protein kinase-like (PK-like)"/>
    <property type="match status" value="1"/>
</dbReference>
<dbReference type="eggNOG" id="ENOG502QSUU">
    <property type="taxonomic scope" value="Eukaryota"/>
</dbReference>